<gene>
    <name evidence="2" type="ORF">H6X83_05180</name>
</gene>
<dbReference type="KEGG" id="caml:H6X83_05180"/>
<dbReference type="EMBL" id="CP060696">
    <property type="protein sequence ID" value="QNO19015.1"/>
    <property type="molecule type" value="Genomic_DNA"/>
</dbReference>
<organism evidence="2 3">
    <name type="scientific">Caproicibacterium amylolyticum</name>
    <dbReference type="NCBI Taxonomy" id="2766537"/>
    <lineage>
        <taxon>Bacteria</taxon>
        <taxon>Bacillati</taxon>
        <taxon>Bacillota</taxon>
        <taxon>Clostridia</taxon>
        <taxon>Eubacteriales</taxon>
        <taxon>Oscillospiraceae</taxon>
        <taxon>Caproicibacterium</taxon>
    </lineage>
</organism>
<keyword evidence="1" id="KW-0472">Membrane</keyword>
<keyword evidence="1" id="KW-1133">Transmembrane helix</keyword>
<protein>
    <submittedName>
        <fullName evidence="2">Uncharacterized protein</fullName>
    </submittedName>
</protein>
<reference evidence="2 3" key="1">
    <citation type="submission" date="2020-08" db="EMBL/GenBank/DDBJ databases">
        <authorList>
            <person name="Ren C."/>
            <person name="Gu Y."/>
            <person name="Xu Y."/>
        </authorList>
    </citation>
    <scope>NUCLEOTIDE SEQUENCE [LARGE SCALE GENOMIC DNA]</scope>
    <source>
        <strain evidence="2 3">LBM18003</strain>
    </source>
</reference>
<proteinExistence type="predicted"/>
<keyword evidence="1" id="KW-0812">Transmembrane</keyword>
<name>A0A7G9WK03_9FIRM</name>
<evidence type="ECO:0000313" key="3">
    <source>
        <dbReference type="Proteomes" id="UP000516046"/>
    </source>
</evidence>
<evidence type="ECO:0000313" key="2">
    <source>
        <dbReference type="EMBL" id="QNO19015.1"/>
    </source>
</evidence>
<dbReference type="AlphaFoldDB" id="A0A7G9WK03"/>
<dbReference type="Proteomes" id="UP000516046">
    <property type="component" value="Chromosome"/>
</dbReference>
<feature type="transmembrane region" description="Helical" evidence="1">
    <location>
        <begin position="6"/>
        <end position="27"/>
    </location>
</feature>
<keyword evidence="3" id="KW-1185">Reference proteome</keyword>
<accession>A0A7G9WK03</accession>
<dbReference type="RefSeq" id="WP_212508085.1">
    <property type="nucleotide sequence ID" value="NZ_CP060696.1"/>
</dbReference>
<sequence length="107" mass="11704">MDVLNTLVSILAGAATTGLVTLCTHLYHSKQSADTEDDTIKDGMMALLHDRIYQAGHYYCNVQGWCSLQDKHNIDYMYKPYHALGGNGTGTAAYKAILALPTEPPTK</sequence>
<evidence type="ECO:0000256" key="1">
    <source>
        <dbReference type="SAM" id="Phobius"/>
    </source>
</evidence>